<protein>
    <submittedName>
        <fullName evidence="3">ATAXIN 2-RELATED</fullName>
    </submittedName>
</protein>
<reference evidence="3" key="2">
    <citation type="journal article" date="2023" name="Int. J. Mol. Sci.">
        <title>De Novo Assembly and Annotation of 11 Diverse Shrub Willow (Salix) Genomes Reveals Novel Gene Organization in Sex-Linked Regions.</title>
        <authorList>
            <person name="Hyden B."/>
            <person name="Feng K."/>
            <person name="Yates T.B."/>
            <person name="Jawdy S."/>
            <person name="Cereghino C."/>
            <person name="Smart L.B."/>
            <person name="Muchero W."/>
        </authorList>
    </citation>
    <scope>NUCLEOTIDE SEQUENCE [LARGE SCALE GENOMIC DNA]</scope>
    <source>
        <tissue evidence="3">Shoot tip</tissue>
    </source>
</reference>
<evidence type="ECO:0000313" key="4">
    <source>
        <dbReference type="Proteomes" id="UP001151529"/>
    </source>
</evidence>
<dbReference type="SUPFAM" id="SSF50182">
    <property type="entry name" value="Sm-like ribonucleoproteins"/>
    <property type="match status" value="1"/>
</dbReference>
<feature type="domain" description="Ataxin 2 SM" evidence="2">
    <location>
        <begin position="16"/>
        <end position="95"/>
    </location>
</feature>
<evidence type="ECO:0000313" key="3">
    <source>
        <dbReference type="EMBL" id="KAJ6724287.1"/>
    </source>
</evidence>
<dbReference type="PANTHER" id="PTHR12854">
    <property type="entry name" value="ATAXIN 2-RELATED"/>
    <property type="match status" value="1"/>
</dbReference>
<dbReference type="Pfam" id="PF14438">
    <property type="entry name" value="SM-ATX"/>
    <property type="match status" value="1"/>
</dbReference>
<sequence>MGYKNRAEAETEACLNEALLFATMRIIGRPVDVHIRDGSVYSGTFHTASFDKENGVVLKEARLTKKGKSGANLANGSVIETLIILSTDIVQVVAKGVLFPTDGITGNISGGNVEAAVTNAPSSEVVAIEAKKSNKFTVEKKIFNHNRSIVKNKNGNSHGLMPTKAGKGPEGRKMPPNQIGKTMAFDHGERDGVHIPKREASSGDSVNGRQTRDDGSQGEQGQYKQNFDFQTVKSADEVHSPNAITGPHDSEAKPLAEGQVAVKLLSNVVSCNPDSDLTKPDSQYCGRPASGGTTSPSSVCAGVSTPSNPMLDAPSEPHCSSSENSTGVVSPQISESNRSSKAFKLNPGAKKFSPSFSNPSSVNAATVPIVASMAYIPSNSPVVPVASVQPELGIPFAPRSSVPAKFPPYSNLTAVNGGNGSQFSQPVAGHMETRMQPLRHAGQYHAVQAASSYAPPNSQSVMLRRLGQVVYVQPVTHDLVPSPAAISTVSARPLLTPYQVQYPKHQGGAAGQTMQFCVAPSFVSGQQPFAVPSHIPFLQPPIPFQFQDLILSSAPSFHEHTPQ</sequence>
<name>A0A9Q0Z7M2_SALVM</name>
<dbReference type="PANTHER" id="PTHR12854:SF12">
    <property type="entry name" value="POLYADENYLATE-BINDING PROTEIN INTERACTING PROTEIN"/>
    <property type="match status" value="1"/>
</dbReference>
<feature type="region of interest" description="Disordered" evidence="1">
    <location>
        <begin position="194"/>
        <end position="222"/>
    </location>
</feature>
<dbReference type="GO" id="GO:0034063">
    <property type="term" value="P:stress granule assembly"/>
    <property type="evidence" value="ECO:0007669"/>
    <property type="project" value="TreeGrafter"/>
</dbReference>
<feature type="region of interest" description="Disordered" evidence="1">
    <location>
        <begin position="273"/>
        <end position="339"/>
    </location>
</feature>
<dbReference type="GO" id="GO:0010494">
    <property type="term" value="C:cytoplasmic stress granule"/>
    <property type="evidence" value="ECO:0007669"/>
    <property type="project" value="TreeGrafter"/>
</dbReference>
<dbReference type="OrthoDB" id="2275718at2759"/>
<keyword evidence="4" id="KW-1185">Reference proteome</keyword>
<organism evidence="3 4">
    <name type="scientific">Salix viminalis</name>
    <name type="common">Common osier</name>
    <name type="synonym">Basket willow</name>
    <dbReference type="NCBI Taxonomy" id="40686"/>
    <lineage>
        <taxon>Eukaryota</taxon>
        <taxon>Viridiplantae</taxon>
        <taxon>Streptophyta</taxon>
        <taxon>Embryophyta</taxon>
        <taxon>Tracheophyta</taxon>
        <taxon>Spermatophyta</taxon>
        <taxon>Magnoliopsida</taxon>
        <taxon>eudicotyledons</taxon>
        <taxon>Gunneridae</taxon>
        <taxon>Pentapetalae</taxon>
        <taxon>rosids</taxon>
        <taxon>fabids</taxon>
        <taxon>Malpighiales</taxon>
        <taxon>Salicaceae</taxon>
        <taxon>Saliceae</taxon>
        <taxon>Salix</taxon>
    </lineage>
</organism>
<accession>A0A9Q0Z7M2</accession>
<dbReference type="Gene3D" id="2.30.30.100">
    <property type="match status" value="1"/>
</dbReference>
<evidence type="ECO:0000256" key="1">
    <source>
        <dbReference type="SAM" id="MobiDB-lite"/>
    </source>
</evidence>
<dbReference type="GO" id="GO:0003729">
    <property type="term" value="F:mRNA binding"/>
    <property type="evidence" value="ECO:0007669"/>
    <property type="project" value="TreeGrafter"/>
</dbReference>
<gene>
    <name evidence="3" type="ORF">OIU85_022236</name>
</gene>
<comment type="caution">
    <text evidence="3">The sequence shown here is derived from an EMBL/GenBank/DDBJ whole genome shotgun (WGS) entry which is preliminary data.</text>
</comment>
<feature type="compositionally biased region" description="Polar residues" evidence="1">
    <location>
        <begin position="291"/>
        <end position="308"/>
    </location>
</feature>
<dbReference type="InterPro" id="IPR010920">
    <property type="entry name" value="LSM_dom_sf"/>
</dbReference>
<dbReference type="InterPro" id="IPR025852">
    <property type="entry name" value="SM_dom_ATX"/>
</dbReference>
<dbReference type="InterPro" id="IPR045117">
    <property type="entry name" value="ATXN2-like"/>
</dbReference>
<dbReference type="Proteomes" id="UP001151529">
    <property type="component" value="Chromosome 11"/>
</dbReference>
<reference evidence="3" key="1">
    <citation type="submission" date="2022-11" db="EMBL/GenBank/DDBJ databases">
        <authorList>
            <person name="Hyden B.L."/>
            <person name="Feng K."/>
            <person name="Yates T."/>
            <person name="Jawdy S."/>
            <person name="Smart L.B."/>
            <person name="Muchero W."/>
        </authorList>
    </citation>
    <scope>NUCLEOTIDE SEQUENCE</scope>
    <source>
        <tissue evidence="3">Shoot tip</tissue>
    </source>
</reference>
<proteinExistence type="predicted"/>
<dbReference type="EMBL" id="JAPFFL010000005">
    <property type="protein sequence ID" value="KAJ6724287.1"/>
    <property type="molecule type" value="Genomic_DNA"/>
</dbReference>
<evidence type="ECO:0000259" key="2">
    <source>
        <dbReference type="Pfam" id="PF14438"/>
    </source>
</evidence>
<feature type="region of interest" description="Disordered" evidence="1">
    <location>
        <begin position="150"/>
        <end position="175"/>
    </location>
</feature>
<dbReference type="AlphaFoldDB" id="A0A9Q0Z7M2"/>
<feature type="compositionally biased region" description="Polar residues" evidence="1">
    <location>
        <begin position="318"/>
        <end position="339"/>
    </location>
</feature>